<reference evidence="2 3" key="1">
    <citation type="submission" date="2014-02" db="EMBL/GenBank/DDBJ databases">
        <authorList>
            <person name="Sibley D."/>
            <person name="Venepally P."/>
            <person name="Karamycheva S."/>
            <person name="Hadjithomas M."/>
            <person name="Khan A."/>
            <person name="Brunk B."/>
            <person name="Roos D."/>
            <person name="Caler E."/>
            <person name="Lorenzi H."/>
        </authorList>
    </citation>
    <scope>NUCLEOTIDE SEQUENCE [LARGE SCALE GENOMIC DNA]</scope>
    <source>
        <strain evidence="2 3">GAB2-2007-GAL-DOM2</strain>
    </source>
</reference>
<organism evidence="2 3">
    <name type="scientific">Toxoplasma gondii GAB2-2007-GAL-DOM2</name>
    <dbReference type="NCBI Taxonomy" id="1130820"/>
    <lineage>
        <taxon>Eukaryota</taxon>
        <taxon>Sar</taxon>
        <taxon>Alveolata</taxon>
        <taxon>Apicomplexa</taxon>
        <taxon>Conoidasida</taxon>
        <taxon>Coccidia</taxon>
        <taxon>Eucoccidiorida</taxon>
        <taxon>Eimeriorina</taxon>
        <taxon>Sarcocystidae</taxon>
        <taxon>Toxoplasma</taxon>
    </lineage>
</organism>
<evidence type="ECO:0000313" key="2">
    <source>
        <dbReference type="EMBL" id="KFG45354.1"/>
    </source>
</evidence>
<feature type="compositionally biased region" description="Basic and acidic residues" evidence="1">
    <location>
        <begin position="332"/>
        <end position="341"/>
    </location>
</feature>
<dbReference type="Proteomes" id="UP000028837">
    <property type="component" value="Unassembled WGS sequence"/>
</dbReference>
<proteinExistence type="predicted"/>
<accession>A0A086KLT6</accession>
<protein>
    <submittedName>
        <fullName evidence="2">Uncharacterized protein</fullName>
    </submittedName>
</protein>
<dbReference type="AlphaFoldDB" id="A0A086KLT6"/>
<feature type="compositionally biased region" description="Basic and acidic residues" evidence="1">
    <location>
        <begin position="356"/>
        <end position="367"/>
    </location>
</feature>
<feature type="compositionally biased region" description="Basic and acidic residues" evidence="1">
    <location>
        <begin position="93"/>
        <end position="107"/>
    </location>
</feature>
<feature type="compositionally biased region" description="Polar residues" evidence="1">
    <location>
        <begin position="303"/>
        <end position="327"/>
    </location>
</feature>
<feature type="compositionally biased region" description="Low complexity" evidence="1">
    <location>
        <begin position="108"/>
        <end position="118"/>
    </location>
</feature>
<feature type="region of interest" description="Disordered" evidence="1">
    <location>
        <begin position="198"/>
        <end position="245"/>
    </location>
</feature>
<dbReference type="EMBL" id="AHZU02000361">
    <property type="protein sequence ID" value="KFG45354.1"/>
    <property type="molecule type" value="Genomic_DNA"/>
</dbReference>
<feature type="region of interest" description="Disordered" evidence="1">
    <location>
        <begin position="489"/>
        <end position="519"/>
    </location>
</feature>
<dbReference type="VEuPathDB" id="ToxoDB:TGDOM2_226460"/>
<feature type="region of interest" description="Disordered" evidence="1">
    <location>
        <begin position="288"/>
        <end position="370"/>
    </location>
</feature>
<sequence>MFHSGPGLQSGRAVKRFGDLWRGRYRPTLLPGRGRLMERDMHALLLAFVSAIMRERDARRELERERTGMMRGALPRSQEVERGIERGNCPSPAREERRRETQRESKGSRSAFSSSFSSTSALHSEVHFGDIDQMHNGTTQSEASHKFMKEGAFEVFSFLFYRKRFSCIHQAAALESQEEVWQLILVVWQELLSLPPSVSAFSDSTSRHRCPPSGSRLNDKDSDGFAASPFPSTHPCSSSDHDSRDRGTLREDMVFPYRVGCLFLLLWLLYTAPFSSRIPVPDRAFVAPPSAPSSSPDSAAGNRHSTPSEAATGTLENRQTPEANVSQAGCVRRADSERDAGTSRSRRRSGCESEEDTRGPDSHAERATHKRKDKIVLPAVATLSAENVELLVDVAQACLKRGELLDGARTLKVLWSTGKIRVSVFPEPEEACDKRGLPLGVNKALLFASLQRQPVSVERPHAANLKADIEAAVLPYLRVLEELPSTPLLPRDQHSSLPMPPHSSCVPHRARGRGGGEDRRVEQVAGVLQGRYYPTVAALQRLGEEEPLPWVDDKLVVTPSTTSPPGANRGL</sequence>
<evidence type="ECO:0000256" key="1">
    <source>
        <dbReference type="SAM" id="MobiDB-lite"/>
    </source>
</evidence>
<evidence type="ECO:0000313" key="3">
    <source>
        <dbReference type="Proteomes" id="UP000028837"/>
    </source>
</evidence>
<name>A0A086KLT6_TOXGO</name>
<gene>
    <name evidence="2" type="ORF">TGDOM2_226460</name>
</gene>
<comment type="caution">
    <text evidence="2">The sequence shown here is derived from an EMBL/GenBank/DDBJ whole genome shotgun (WGS) entry which is preliminary data.</text>
</comment>
<feature type="region of interest" description="Disordered" evidence="1">
    <location>
        <begin position="63"/>
        <end position="118"/>
    </location>
</feature>
<dbReference type="OrthoDB" id="331626at2759"/>